<name>A0A918AT30_9PSEU</name>
<evidence type="ECO:0008006" key="4">
    <source>
        <dbReference type="Google" id="ProtNLM"/>
    </source>
</evidence>
<accession>A0A918AT30</accession>
<feature type="compositionally biased region" description="Polar residues" evidence="1">
    <location>
        <begin position="22"/>
        <end position="46"/>
    </location>
</feature>
<sequence>MRVAKASSAVCIMAVVLMGCSSQESGRPTPERSASGSQSDVPTTGVGSDAPVRPGDVEIDDVDPCALLTAEQQAELKTVKVQNNPSEVVKGITSPSCSYRTASGVEPSYSYRVTLISGEGVDYWKAPGNLDVSPKEVSGFPALEVRLAGVSTAECSMAVDVADSRQLFVQFLPISRNFTRGQLCRNAARGAELSLATLRALK</sequence>
<dbReference type="Pfam" id="PF12079">
    <property type="entry name" value="DUF3558"/>
    <property type="match status" value="1"/>
</dbReference>
<proteinExistence type="predicted"/>
<dbReference type="InterPro" id="IPR024520">
    <property type="entry name" value="DUF3558"/>
</dbReference>
<reference evidence="2" key="2">
    <citation type="submission" date="2020-09" db="EMBL/GenBank/DDBJ databases">
        <authorList>
            <person name="Sun Q."/>
            <person name="Ohkuma M."/>
        </authorList>
    </citation>
    <scope>NUCLEOTIDE SEQUENCE</scope>
    <source>
        <strain evidence="2">JCM 3313</strain>
    </source>
</reference>
<gene>
    <name evidence="2" type="ORF">GCM10010185_63130</name>
</gene>
<feature type="region of interest" description="Disordered" evidence="1">
    <location>
        <begin position="22"/>
        <end position="56"/>
    </location>
</feature>
<dbReference type="EMBL" id="BMRG01000020">
    <property type="protein sequence ID" value="GGP80622.1"/>
    <property type="molecule type" value="Genomic_DNA"/>
</dbReference>
<organism evidence="2 3">
    <name type="scientific">Saccharothrix coeruleofusca</name>
    <dbReference type="NCBI Taxonomy" id="33919"/>
    <lineage>
        <taxon>Bacteria</taxon>
        <taxon>Bacillati</taxon>
        <taxon>Actinomycetota</taxon>
        <taxon>Actinomycetes</taxon>
        <taxon>Pseudonocardiales</taxon>
        <taxon>Pseudonocardiaceae</taxon>
        <taxon>Saccharothrix</taxon>
    </lineage>
</organism>
<evidence type="ECO:0000313" key="2">
    <source>
        <dbReference type="EMBL" id="GGP80622.1"/>
    </source>
</evidence>
<keyword evidence="3" id="KW-1185">Reference proteome</keyword>
<dbReference type="PROSITE" id="PS51257">
    <property type="entry name" value="PROKAR_LIPOPROTEIN"/>
    <property type="match status" value="1"/>
</dbReference>
<evidence type="ECO:0000256" key="1">
    <source>
        <dbReference type="SAM" id="MobiDB-lite"/>
    </source>
</evidence>
<reference evidence="2" key="1">
    <citation type="journal article" date="2014" name="Int. J. Syst. Evol. Microbiol.">
        <title>Complete genome sequence of Corynebacterium casei LMG S-19264T (=DSM 44701T), isolated from a smear-ripened cheese.</title>
        <authorList>
            <consortium name="US DOE Joint Genome Institute (JGI-PGF)"/>
            <person name="Walter F."/>
            <person name="Albersmeier A."/>
            <person name="Kalinowski J."/>
            <person name="Ruckert C."/>
        </authorList>
    </citation>
    <scope>NUCLEOTIDE SEQUENCE</scope>
    <source>
        <strain evidence="2">JCM 3313</strain>
    </source>
</reference>
<dbReference type="AlphaFoldDB" id="A0A918AT30"/>
<dbReference type="Proteomes" id="UP000639606">
    <property type="component" value="Unassembled WGS sequence"/>
</dbReference>
<comment type="caution">
    <text evidence="2">The sequence shown here is derived from an EMBL/GenBank/DDBJ whole genome shotgun (WGS) entry which is preliminary data.</text>
</comment>
<evidence type="ECO:0000313" key="3">
    <source>
        <dbReference type="Proteomes" id="UP000639606"/>
    </source>
</evidence>
<protein>
    <recommendedName>
        <fullName evidence="4">DUF3558 domain-containing protein</fullName>
    </recommendedName>
</protein>